<dbReference type="AlphaFoldDB" id="A0A9D4V6H9"/>
<proteinExistence type="predicted"/>
<dbReference type="PANTHER" id="PTHR48223:SF1">
    <property type="entry name" value="ABC TRANSMEMBRANE TYPE-1 DOMAIN-CONTAINING PROTEIN"/>
    <property type="match status" value="1"/>
</dbReference>
<accession>A0A9D4V6H9</accession>
<reference evidence="1" key="1">
    <citation type="submission" date="2021-01" db="EMBL/GenBank/DDBJ databases">
        <title>Adiantum capillus-veneris genome.</title>
        <authorList>
            <person name="Fang Y."/>
            <person name="Liao Q."/>
        </authorList>
    </citation>
    <scope>NUCLEOTIDE SEQUENCE</scope>
    <source>
        <strain evidence="1">H3</strain>
        <tissue evidence="1">Leaf</tissue>
    </source>
</reference>
<dbReference type="EMBL" id="JABFUD020000004">
    <property type="protein sequence ID" value="KAI5080684.1"/>
    <property type="molecule type" value="Genomic_DNA"/>
</dbReference>
<protein>
    <submittedName>
        <fullName evidence="1">Uncharacterized protein</fullName>
    </submittedName>
</protein>
<comment type="caution">
    <text evidence="1">The sequence shown here is derived from an EMBL/GenBank/DDBJ whole genome shotgun (WGS) entry which is preliminary data.</text>
</comment>
<gene>
    <name evidence="1" type="ORF">GOP47_0003867</name>
</gene>
<name>A0A9D4V6H9_ADICA</name>
<organism evidence="1 2">
    <name type="scientific">Adiantum capillus-veneris</name>
    <name type="common">Maidenhair fern</name>
    <dbReference type="NCBI Taxonomy" id="13818"/>
    <lineage>
        <taxon>Eukaryota</taxon>
        <taxon>Viridiplantae</taxon>
        <taxon>Streptophyta</taxon>
        <taxon>Embryophyta</taxon>
        <taxon>Tracheophyta</taxon>
        <taxon>Polypodiopsida</taxon>
        <taxon>Polypodiidae</taxon>
        <taxon>Polypodiales</taxon>
        <taxon>Pteridineae</taxon>
        <taxon>Pteridaceae</taxon>
        <taxon>Vittarioideae</taxon>
        <taxon>Adiantum</taxon>
    </lineage>
</organism>
<dbReference type="PANTHER" id="PTHR48223">
    <property type="entry name" value="DEFECTIVE 2759, PUTATIVE ISOFORM 1-RELATED"/>
    <property type="match status" value="1"/>
</dbReference>
<sequence>MDQVMSAALSSHPIGVEKAPSSSCSLLTIAKPSRPLKYKSYERLCYSRFPITITSRSMVLLRNQHCLVHALPLQAVTTDNDSEGSTSPGPSSSVEYAGIFQPEQGAQRSLLYYVRVWYTNAKAQNVPVSIQQVLEKSKTELQTVDKSHILRQIKSSKLATFGIHWWESSQPWVKWPISIFIPWFFLVSLFYGLSASKDLLPLWVIGPLLTGLAVKASIQLSESYRQWLVDRKLADSISFVTEGIKTGQLPRQVVEALGSRFEEVKVQGGKKKEELGIFFQSGEYKRALRKYADTKLFELREAFIDKYEDWRLVYLYMERKMKNII</sequence>
<keyword evidence="2" id="KW-1185">Reference proteome</keyword>
<dbReference type="Proteomes" id="UP000886520">
    <property type="component" value="Chromosome 4"/>
</dbReference>
<evidence type="ECO:0000313" key="1">
    <source>
        <dbReference type="EMBL" id="KAI5080684.1"/>
    </source>
</evidence>
<evidence type="ECO:0000313" key="2">
    <source>
        <dbReference type="Proteomes" id="UP000886520"/>
    </source>
</evidence>
<dbReference type="OrthoDB" id="748739at2759"/>